<accession>A0A2M7AWT8</accession>
<evidence type="ECO:0008006" key="3">
    <source>
        <dbReference type="Google" id="ProtNLM"/>
    </source>
</evidence>
<proteinExistence type="predicted"/>
<reference evidence="2" key="1">
    <citation type="submission" date="2017-09" db="EMBL/GenBank/DDBJ databases">
        <title>Depth-based differentiation of microbial function through sediment-hosted aquifers and enrichment of novel symbionts in the deep terrestrial subsurface.</title>
        <authorList>
            <person name="Probst A.J."/>
            <person name="Ladd B."/>
            <person name="Jarett J.K."/>
            <person name="Geller-Mcgrath D.E."/>
            <person name="Sieber C.M.K."/>
            <person name="Emerson J.B."/>
            <person name="Anantharaman K."/>
            <person name="Thomas B.C."/>
            <person name="Malmstrom R."/>
            <person name="Stieglmeier M."/>
            <person name="Klingl A."/>
            <person name="Woyke T."/>
            <person name="Ryan C.M."/>
            <person name="Banfield J.F."/>
        </authorList>
    </citation>
    <scope>NUCLEOTIDE SEQUENCE [LARGE SCALE GENOMIC DNA]</scope>
</reference>
<gene>
    <name evidence="1" type="ORF">COS76_02585</name>
</gene>
<dbReference type="EMBL" id="PEVY01000054">
    <property type="protein sequence ID" value="PIU75098.1"/>
    <property type="molecule type" value="Genomic_DNA"/>
</dbReference>
<evidence type="ECO:0000313" key="2">
    <source>
        <dbReference type="Proteomes" id="UP000228775"/>
    </source>
</evidence>
<dbReference type="AlphaFoldDB" id="A0A2M7AWT8"/>
<organism evidence="1 2">
    <name type="scientific">Candidatus Portnoybacteria bacterium CG06_land_8_20_14_3_00_39_12</name>
    <dbReference type="NCBI Taxonomy" id="1974809"/>
    <lineage>
        <taxon>Bacteria</taxon>
        <taxon>Candidatus Portnoyibacteriota</taxon>
    </lineage>
</organism>
<dbReference type="InterPro" id="IPR023214">
    <property type="entry name" value="HAD_sf"/>
</dbReference>
<protein>
    <recommendedName>
        <fullName evidence="3">FCP1 homology domain-containing protein</fullName>
    </recommendedName>
</protein>
<dbReference type="CDD" id="cd01427">
    <property type="entry name" value="HAD_like"/>
    <property type="match status" value="1"/>
</dbReference>
<dbReference type="InterPro" id="IPR036412">
    <property type="entry name" value="HAD-like_sf"/>
</dbReference>
<sequence>MERKENRSVRIGCDLDGVVAKHNLSGFWVKVRLLKEKFLKKTHTKAYYYPQTKIEQIAWKVINWIRIPDNRGIAHLKDIREKGCRFFLITSRFKFNDPSTQKWLKKYRLFSLFDKVIVNVQDTPPIDFKIDAITREKIDFFIDDDLEVLLALEKTRAKLYWVVPGHRSHLENHRQKIRSCHSFSEVLQEIDQEVSFITKSLSS</sequence>
<name>A0A2M7AWT8_9BACT</name>
<evidence type="ECO:0000313" key="1">
    <source>
        <dbReference type="EMBL" id="PIU75098.1"/>
    </source>
</evidence>
<dbReference type="SUPFAM" id="SSF56784">
    <property type="entry name" value="HAD-like"/>
    <property type="match status" value="1"/>
</dbReference>
<comment type="caution">
    <text evidence="1">The sequence shown here is derived from an EMBL/GenBank/DDBJ whole genome shotgun (WGS) entry which is preliminary data.</text>
</comment>
<dbReference type="Proteomes" id="UP000228775">
    <property type="component" value="Unassembled WGS sequence"/>
</dbReference>
<dbReference type="Gene3D" id="3.40.50.1000">
    <property type="entry name" value="HAD superfamily/HAD-like"/>
    <property type="match status" value="1"/>
</dbReference>